<gene>
    <name evidence="1" type="ORF">HNR12_002722</name>
</gene>
<sequence length="159" mass="17225">MAAGFLDWRAGALVAVLTAVTYVLLDTVPRADGARSLRSLRGSGYRLLRDGPHRYLAIGPGGAYLVFARLDPVSPGRRIGGVPAERVAERAAAHAARQERALGAEVVPVVLVTGRLPEPVMRLDHVVVARPRDAVRHILSRPQALDDGDVRRLAERHRP</sequence>
<organism evidence="1 2">
    <name type="scientific">Streptomonospora nanhaiensis</name>
    <dbReference type="NCBI Taxonomy" id="1323731"/>
    <lineage>
        <taxon>Bacteria</taxon>
        <taxon>Bacillati</taxon>
        <taxon>Actinomycetota</taxon>
        <taxon>Actinomycetes</taxon>
        <taxon>Streptosporangiales</taxon>
        <taxon>Nocardiopsidaceae</taxon>
        <taxon>Streptomonospora</taxon>
    </lineage>
</organism>
<proteinExistence type="predicted"/>
<dbReference type="Proteomes" id="UP000575985">
    <property type="component" value="Unassembled WGS sequence"/>
</dbReference>
<protein>
    <recommendedName>
        <fullName evidence="3">NERD domain-containing protein</fullName>
    </recommendedName>
</protein>
<evidence type="ECO:0000313" key="1">
    <source>
        <dbReference type="EMBL" id="NYI96445.1"/>
    </source>
</evidence>
<evidence type="ECO:0000313" key="2">
    <source>
        <dbReference type="Proteomes" id="UP000575985"/>
    </source>
</evidence>
<evidence type="ECO:0008006" key="3">
    <source>
        <dbReference type="Google" id="ProtNLM"/>
    </source>
</evidence>
<dbReference type="EMBL" id="JACCFO010000001">
    <property type="protein sequence ID" value="NYI96445.1"/>
    <property type="molecule type" value="Genomic_DNA"/>
</dbReference>
<reference evidence="1 2" key="1">
    <citation type="submission" date="2020-07" db="EMBL/GenBank/DDBJ databases">
        <title>Sequencing the genomes of 1000 actinobacteria strains.</title>
        <authorList>
            <person name="Klenk H.-P."/>
        </authorList>
    </citation>
    <scope>NUCLEOTIDE SEQUENCE [LARGE SCALE GENOMIC DNA]</scope>
    <source>
        <strain evidence="1 2">DSM 45927</strain>
    </source>
</reference>
<dbReference type="RefSeq" id="WP_246425071.1">
    <property type="nucleotide sequence ID" value="NZ_JACCFO010000001.1"/>
</dbReference>
<keyword evidence="2" id="KW-1185">Reference proteome</keyword>
<accession>A0A853BP04</accession>
<name>A0A853BP04_9ACTN</name>
<comment type="caution">
    <text evidence="1">The sequence shown here is derived from an EMBL/GenBank/DDBJ whole genome shotgun (WGS) entry which is preliminary data.</text>
</comment>
<dbReference type="AlphaFoldDB" id="A0A853BP04"/>